<dbReference type="InterPro" id="IPR036388">
    <property type="entry name" value="WH-like_DNA-bd_sf"/>
</dbReference>
<keyword evidence="3" id="KW-0805">Transcription regulation</keyword>
<sequence length="283" mass="31745">MAESSFLLPGYAGCHQPTIRERAPRMGPKTQRVYETIRSWIESGRYGPGDKLPSERALSAELEIGRTALRQVLARLSNEHFIKAHDRSSYRVLGSESVPTPAEMEPWKIHGSRHVYENQWVDVDLVDVEPPGVERFEHHVVRLFRVAVTAVIDDQDRVLMLWRYRFVPQQWGWELPGGIVDAGEDAAVTAARETEEETGWRPGPVEHVVSYQPMIGMVDSPHEIFVARGAEKVGEPTDAEEAGEIAWIPLDDIPRLMSEGKLMGSGTLVALLHILASRTRGAR</sequence>
<dbReference type="PROSITE" id="PS50949">
    <property type="entry name" value="HTH_GNTR"/>
    <property type="match status" value="1"/>
</dbReference>
<dbReference type="AlphaFoldDB" id="A0A160P2B3"/>
<dbReference type="PROSITE" id="PS00893">
    <property type="entry name" value="NUDIX_BOX"/>
    <property type="match status" value="1"/>
</dbReference>
<dbReference type="PANTHER" id="PTHR43046">
    <property type="entry name" value="GDP-MANNOSE MANNOSYL HYDROLASE"/>
    <property type="match status" value="1"/>
</dbReference>
<dbReference type="InterPro" id="IPR020084">
    <property type="entry name" value="NUDIX_hydrolase_CS"/>
</dbReference>
<accession>A0A160P2B3</accession>
<dbReference type="PANTHER" id="PTHR43046:SF2">
    <property type="entry name" value="8-OXO-DGTP DIPHOSPHATASE-RELATED"/>
    <property type="match status" value="1"/>
</dbReference>
<dbReference type="InterPro" id="IPR036390">
    <property type="entry name" value="WH_DNA-bd_sf"/>
</dbReference>
<dbReference type="InterPro" id="IPR015797">
    <property type="entry name" value="NUDIX_hydrolase-like_dom_sf"/>
</dbReference>
<evidence type="ECO:0000256" key="1">
    <source>
        <dbReference type="ARBA" id="ARBA00001946"/>
    </source>
</evidence>
<evidence type="ECO:0000256" key="4">
    <source>
        <dbReference type="ARBA" id="ARBA00023125"/>
    </source>
</evidence>
<organism evidence="8 9">
    <name type="scientific">Streptomyces laurentii</name>
    <dbReference type="NCBI Taxonomy" id="39478"/>
    <lineage>
        <taxon>Bacteria</taxon>
        <taxon>Bacillati</taxon>
        <taxon>Actinomycetota</taxon>
        <taxon>Actinomycetes</taxon>
        <taxon>Kitasatosporales</taxon>
        <taxon>Streptomycetaceae</taxon>
        <taxon>Streptomyces</taxon>
    </lineage>
</organism>
<feature type="domain" description="HTH gntR-type" evidence="6">
    <location>
        <begin position="27"/>
        <end position="95"/>
    </location>
</feature>
<keyword evidence="5" id="KW-0804">Transcription</keyword>
<evidence type="ECO:0000259" key="6">
    <source>
        <dbReference type="PROSITE" id="PS50949"/>
    </source>
</evidence>
<evidence type="ECO:0000256" key="3">
    <source>
        <dbReference type="ARBA" id="ARBA00023015"/>
    </source>
</evidence>
<dbReference type="EMBL" id="AP017424">
    <property type="protein sequence ID" value="BAU84701.1"/>
    <property type="molecule type" value="Genomic_DNA"/>
</dbReference>
<comment type="cofactor">
    <cofactor evidence="1">
        <name>Mg(2+)</name>
        <dbReference type="ChEBI" id="CHEBI:18420"/>
    </cofactor>
</comment>
<gene>
    <name evidence="8" type="ORF">SLA_3797</name>
</gene>
<dbReference type="Pfam" id="PF00392">
    <property type="entry name" value="GntR"/>
    <property type="match status" value="1"/>
</dbReference>
<evidence type="ECO:0000313" key="8">
    <source>
        <dbReference type="EMBL" id="BAU84701.1"/>
    </source>
</evidence>
<dbReference type="SMART" id="SM00345">
    <property type="entry name" value="HTH_GNTR"/>
    <property type="match status" value="1"/>
</dbReference>
<name>A0A160P2B3_STRLU</name>
<dbReference type="Gene3D" id="1.10.10.10">
    <property type="entry name" value="Winged helix-like DNA-binding domain superfamily/Winged helix DNA-binding domain"/>
    <property type="match status" value="1"/>
</dbReference>
<dbReference type="GO" id="GO:0047631">
    <property type="term" value="F:ADP-ribose diphosphatase activity"/>
    <property type="evidence" value="ECO:0007669"/>
    <property type="project" value="UniProtKB-EC"/>
</dbReference>
<dbReference type="Gene3D" id="3.90.79.10">
    <property type="entry name" value="Nucleoside Triphosphate Pyrophosphohydrolase"/>
    <property type="match status" value="1"/>
</dbReference>
<keyword evidence="2 8" id="KW-0378">Hydrolase</keyword>
<dbReference type="GO" id="GO:0003677">
    <property type="term" value="F:DNA binding"/>
    <property type="evidence" value="ECO:0007669"/>
    <property type="project" value="UniProtKB-KW"/>
</dbReference>
<feature type="domain" description="Nudix hydrolase" evidence="7">
    <location>
        <begin position="143"/>
        <end position="270"/>
    </location>
</feature>
<evidence type="ECO:0000256" key="5">
    <source>
        <dbReference type="ARBA" id="ARBA00023163"/>
    </source>
</evidence>
<dbReference type="CDD" id="cd03424">
    <property type="entry name" value="NUDIX_ADPRase_Nudt5_UGPPase_Nudt14"/>
    <property type="match status" value="1"/>
</dbReference>
<dbReference type="Pfam" id="PF00293">
    <property type="entry name" value="NUDIX"/>
    <property type="match status" value="1"/>
</dbReference>
<dbReference type="GO" id="GO:0003700">
    <property type="term" value="F:DNA-binding transcription factor activity"/>
    <property type="evidence" value="ECO:0007669"/>
    <property type="project" value="InterPro"/>
</dbReference>
<keyword evidence="9" id="KW-1185">Reference proteome</keyword>
<dbReference type="PROSITE" id="PS51462">
    <property type="entry name" value="NUDIX"/>
    <property type="match status" value="1"/>
</dbReference>
<evidence type="ECO:0000259" key="7">
    <source>
        <dbReference type="PROSITE" id="PS51462"/>
    </source>
</evidence>
<dbReference type="InterPro" id="IPR000524">
    <property type="entry name" value="Tscrpt_reg_HTH_GntR"/>
</dbReference>
<dbReference type="KEGG" id="slau:SLA_3797"/>
<dbReference type="CDD" id="cd07377">
    <property type="entry name" value="WHTH_GntR"/>
    <property type="match status" value="1"/>
</dbReference>
<proteinExistence type="predicted"/>
<evidence type="ECO:0000313" key="9">
    <source>
        <dbReference type="Proteomes" id="UP000217676"/>
    </source>
</evidence>
<evidence type="ECO:0000256" key="2">
    <source>
        <dbReference type="ARBA" id="ARBA00022801"/>
    </source>
</evidence>
<dbReference type="Proteomes" id="UP000217676">
    <property type="component" value="Chromosome"/>
</dbReference>
<keyword evidence="4" id="KW-0238">DNA-binding</keyword>
<protein>
    <submittedName>
        <fullName evidence="8">ADP-ribose pyrophosphatase</fullName>
        <ecNumber evidence="8">3.6.1.13</ecNumber>
    </submittedName>
</protein>
<dbReference type="SUPFAM" id="SSF46785">
    <property type="entry name" value="Winged helix' DNA-binding domain"/>
    <property type="match status" value="1"/>
</dbReference>
<dbReference type="SUPFAM" id="SSF55811">
    <property type="entry name" value="Nudix"/>
    <property type="match status" value="1"/>
</dbReference>
<dbReference type="InterPro" id="IPR000086">
    <property type="entry name" value="NUDIX_hydrolase_dom"/>
</dbReference>
<reference evidence="8 9" key="1">
    <citation type="journal article" date="2016" name="Genome Announc.">
        <title>Complete Genome Sequence of Thiostrepton-Producing Streptomyces laurentii ATCC 31255.</title>
        <authorList>
            <person name="Doi K."/>
            <person name="Fujino Y."/>
            <person name="Nagayoshi Y."/>
            <person name="Ohshima T."/>
            <person name="Ogata S."/>
        </authorList>
    </citation>
    <scope>NUCLEOTIDE SEQUENCE [LARGE SCALE GENOMIC DNA]</scope>
    <source>
        <strain evidence="8 9">ATCC 31255</strain>
    </source>
</reference>
<dbReference type="EC" id="3.6.1.13" evidence="8"/>
<dbReference type="PRINTS" id="PR00035">
    <property type="entry name" value="HTHGNTR"/>
</dbReference>